<dbReference type="InterPro" id="IPR018313">
    <property type="entry name" value="SBP_3_CS"/>
</dbReference>
<evidence type="ECO:0000256" key="1">
    <source>
        <dbReference type="ARBA" id="ARBA00004196"/>
    </source>
</evidence>
<evidence type="ECO:0000313" key="8">
    <source>
        <dbReference type="Proteomes" id="UP001205601"/>
    </source>
</evidence>
<dbReference type="SUPFAM" id="SSF53850">
    <property type="entry name" value="Periplasmic binding protein-like II"/>
    <property type="match status" value="1"/>
</dbReference>
<dbReference type="PROSITE" id="PS01039">
    <property type="entry name" value="SBP_BACTERIAL_3"/>
    <property type="match status" value="1"/>
</dbReference>
<comment type="caution">
    <text evidence="7">The sequence shown here is derived from an EMBL/GenBank/DDBJ whole genome shotgun (WGS) entry which is preliminary data.</text>
</comment>
<dbReference type="SMART" id="SM00062">
    <property type="entry name" value="PBPb"/>
    <property type="match status" value="1"/>
</dbReference>
<feature type="chain" id="PRO_5046388878" evidence="5">
    <location>
        <begin position="21"/>
        <end position="248"/>
    </location>
</feature>
<feature type="domain" description="Solute-binding protein family 3/N-terminal" evidence="6">
    <location>
        <begin position="27"/>
        <end position="248"/>
    </location>
</feature>
<keyword evidence="3 5" id="KW-0732">Signal</keyword>
<dbReference type="EMBL" id="JAOCQF010000001">
    <property type="protein sequence ID" value="MCT8329410.1"/>
    <property type="molecule type" value="Genomic_DNA"/>
</dbReference>
<dbReference type="PANTHER" id="PTHR35936">
    <property type="entry name" value="MEMBRANE-BOUND LYTIC MUREIN TRANSGLYCOSYLASE F"/>
    <property type="match status" value="1"/>
</dbReference>
<dbReference type="PANTHER" id="PTHR35936:SF17">
    <property type="entry name" value="ARGININE-BINDING EXTRACELLULAR PROTEIN ARTP"/>
    <property type="match status" value="1"/>
</dbReference>
<reference evidence="8" key="1">
    <citation type="submission" date="2023-07" db="EMBL/GenBank/DDBJ databases">
        <title>Defluviimonas sediminis sp. nov., isolated from mangrove sediment.</title>
        <authorList>
            <person name="Liu L."/>
            <person name="Li J."/>
            <person name="Huang Y."/>
            <person name="Pan J."/>
            <person name="Li M."/>
        </authorList>
    </citation>
    <scope>NUCLEOTIDE SEQUENCE [LARGE SCALE GENOMIC DNA]</scope>
    <source>
        <strain evidence="8">FT324</strain>
    </source>
</reference>
<dbReference type="Gene3D" id="3.40.190.10">
    <property type="entry name" value="Periplasmic binding protein-like II"/>
    <property type="match status" value="2"/>
</dbReference>
<comment type="subcellular location">
    <subcellularLocation>
        <location evidence="1">Cell envelope</location>
    </subcellularLocation>
</comment>
<sequence>MKSTLIAAAMAALSFTAAQAADLGGAHLKVGSDTTYPPMETIDPATGQVVGFDVDVINAICERVNCTAEFVTTAWDGIFGALQQGDFDLVASGVSITDERKQTMDFTDPYIIVSQSIMLRVEDEGLTIEDFKTKGLKLASQTATTNATLAEELVGRDNIALYDSFATAVSALQNGDVAGLVIDGTSAAAYEKEFAGELIVGITGLQADPLGFVFQKGDERVAAFNEGLAAIQADGTLDALVAKYWGTE</sequence>
<evidence type="ECO:0000259" key="6">
    <source>
        <dbReference type="SMART" id="SM00062"/>
    </source>
</evidence>
<evidence type="ECO:0000256" key="4">
    <source>
        <dbReference type="RuleBase" id="RU003744"/>
    </source>
</evidence>
<gene>
    <name evidence="7" type="ORF">N5I32_07795</name>
</gene>
<keyword evidence="8" id="KW-1185">Reference proteome</keyword>
<evidence type="ECO:0000256" key="2">
    <source>
        <dbReference type="ARBA" id="ARBA00010333"/>
    </source>
</evidence>
<dbReference type="Proteomes" id="UP001205601">
    <property type="component" value="Unassembled WGS sequence"/>
</dbReference>
<evidence type="ECO:0000256" key="3">
    <source>
        <dbReference type="ARBA" id="ARBA00022729"/>
    </source>
</evidence>
<name>A0ABT2NKF9_9RHOB</name>
<comment type="similarity">
    <text evidence="2 4">Belongs to the bacterial solute-binding protein 3 family.</text>
</comment>
<proteinExistence type="inferred from homology"/>
<dbReference type="InterPro" id="IPR001638">
    <property type="entry name" value="Solute-binding_3/MltF_N"/>
</dbReference>
<dbReference type="RefSeq" id="WP_261494833.1">
    <property type="nucleotide sequence ID" value="NZ_JAOCQF010000001.1"/>
</dbReference>
<dbReference type="Pfam" id="PF00497">
    <property type="entry name" value="SBP_bac_3"/>
    <property type="match status" value="1"/>
</dbReference>
<organism evidence="7 8">
    <name type="scientific">Albidovulum sediminis</name>
    <dbReference type="NCBI Taxonomy" id="3066345"/>
    <lineage>
        <taxon>Bacteria</taxon>
        <taxon>Pseudomonadati</taxon>
        <taxon>Pseudomonadota</taxon>
        <taxon>Alphaproteobacteria</taxon>
        <taxon>Rhodobacterales</taxon>
        <taxon>Paracoccaceae</taxon>
        <taxon>Albidovulum</taxon>
    </lineage>
</organism>
<protein>
    <submittedName>
        <fullName evidence="7">Transporter substrate-binding domain-containing protein</fullName>
    </submittedName>
</protein>
<evidence type="ECO:0000256" key="5">
    <source>
        <dbReference type="SAM" id="SignalP"/>
    </source>
</evidence>
<evidence type="ECO:0000313" key="7">
    <source>
        <dbReference type="EMBL" id="MCT8329410.1"/>
    </source>
</evidence>
<feature type="signal peptide" evidence="5">
    <location>
        <begin position="1"/>
        <end position="20"/>
    </location>
</feature>
<accession>A0ABT2NKF9</accession>